<dbReference type="Pfam" id="PF02844">
    <property type="entry name" value="GARS_N"/>
    <property type="match status" value="1"/>
</dbReference>
<dbReference type="Gene3D" id="3.30.1490.20">
    <property type="entry name" value="ATP-grasp fold, A domain"/>
    <property type="match status" value="1"/>
</dbReference>
<dbReference type="PROSITE" id="PS50975">
    <property type="entry name" value="ATP_GRASP"/>
    <property type="match status" value="1"/>
</dbReference>
<dbReference type="InterPro" id="IPR013815">
    <property type="entry name" value="ATP_grasp_subdomain_1"/>
</dbReference>
<gene>
    <name evidence="6" type="ORF">COU13_01315</name>
</gene>
<dbReference type="InterPro" id="IPR016185">
    <property type="entry name" value="PreATP-grasp_dom_sf"/>
</dbReference>
<dbReference type="Pfam" id="PF01071">
    <property type="entry name" value="GARS_A"/>
    <property type="match status" value="1"/>
</dbReference>
<accession>A0A2H0UIZ7</accession>
<protein>
    <recommendedName>
        <fullName evidence="5">ATP-grasp domain-containing protein</fullName>
    </recommendedName>
</protein>
<proteinExistence type="predicted"/>
<evidence type="ECO:0000256" key="2">
    <source>
        <dbReference type="ARBA" id="ARBA00022741"/>
    </source>
</evidence>
<dbReference type="GO" id="GO:0005524">
    <property type="term" value="F:ATP binding"/>
    <property type="evidence" value="ECO:0007669"/>
    <property type="project" value="UniProtKB-UniRule"/>
</dbReference>
<dbReference type="PANTHER" id="PTHR43472">
    <property type="entry name" value="PHOSPHORIBOSYLAMINE--GLYCINE LIGASE"/>
    <property type="match status" value="1"/>
</dbReference>
<evidence type="ECO:0000256" key="4">
    <source>
        <dbReference type="PROSITE-ProRule" id="PRU00409"/>
    </source>
</evidence>
<dbReference type="SUPFAM" id="SSF56059">
    <property type="entry name" value="Glutathione synthetase ATP-binding domain-like"/>
    <property type="match status" value="1"/>
</dbReference>
<keyword evidence="3 4" id="KW-0067">ATP-binding</keyword>
<sequence>MKVLVVGSGGREHALCWKIGHAPTWCMPGNAGTVQVAFQAEGSSGDMSEILSFAQKNNIELVVIGPEDALEQGLADQLRRKNILVFGPSRRAAKLEWSKVYAKRFMKKYGIPTADFRVARTVNGVRGAVEKLGPIEAVLKADGLAYGKGVHVVQSEQELDRALSEFFWFRRFGDASNKLLLKSVLEGLRCRCMF</sequence>
<dbReference type="InterPro" id="IPR000115">
    <property type="entry name" value="PRibGlycinamide_synth"/>
</dbReference>
<organism evidence="6 7">
    <name type="scientific">Candidatus Kaiserbacteria bacterium CG10_big_fil_rev_8_21_14_0_10_43_70</name>
    <dbReference type="NCBI Taxonomy" id="1974605"/>
    <lineage>
        <taxon>Bacteria</taxon>
        <taxon>Candidatus Kaiseribacteriota</taxon>
    </lineage>
</organism>
<dbReference type="GO" id="GO:0009113">
    <property type="term" value="P:purine nucleobase biosynthetic process"/>
    <property type="evidence" value="ECO:0007669"/>
    <property type="project" value="InterPro"/>
</dbReference>
<feature type="domain" description="ATP-grasp" evidence="5">
    <location>
        <begin position="103"/>
        <end position="158"/>
    </location>
</feature>
<comment type="caution">
    <text evidence="6">The sequence shown here is derived from an EMBL/GenBank/DDBJ whole genome shotgun (WGS) entry which is preliminary data.</text>
</comment>
<dbReference type="InterPro" id="IPR011761">
    <property type="entry name" value="ATP-grasp"/>
</dbReference>
<dbReference type="Proteomes" id="UP000230706">
    <property type="component" value="Unassembled WGS sequence"/>
</dbReference>
<dbReference type="SMART" id="SM01209">
    <property type="entry name" value="GARS_A"/>
    <property type="match status" value="1"/>
</dbReference>
<name>A0A2H0UIZ7_9BACT</name>
<dbReference type="Gene3D" id="3.40.50.20">
    <property type="match status" value="1"/>
</dbReference>
<dbReference type="AlphaFoldDB" id="A0A2H0UIZ7"/>
<evidence type="ECO:0000256" key="1">
    <source>
        <dbReference type="ARBA" id="ARBA00022598"/>
    </source>
</evidence>
<dbReference type="GO" id="GO:0046872">
    <property type="term" value="F:metal ion binding"/>
    <property type="evidence" value="ECO:0007669"/>
    <property type="project" value="InterPro"/>
</dbReference>
<evidence type="ECO:0000313" key="7">
    <source>
        <dbReference type="Proteomes" id="UP000230706"/>
    </source>
</evidence>
<dbReference type="InterPro" id="IPR020561">
    <property type="entry name" value="PRibGlycinamid_synth_ATP-grasp"/>
</dbReference>
<evidence type="ECO:0000256" key="3">
    <source>
        <dbReference type="ARBA" id="ARBA00022840"/>
    </source>
</evidence>
<keyword evidence="2 4" id="KW-0547">Nucleotide-binding</keyword>
<evidence type="ECO:0000259" key="5">
    <source>
        <dbReference type="PROSITE" id="PS50975"/>
    </source>
</evidence>
<dbReference type="PANTHER" id="PTHR43472:SF1">
    <property type="entry name" value="PHOSPHORIBOSYLAMINE--GLYCINE LIGASE, CHLOROPLASTIC"/>
    <property type="match status" value="1"/>
</dbReference>
<dbReference type="GO" id="GO:0004637">
    <property type="term" value="F:phosphoribosylamine-glycine ligase activity"/>
    <property type="evidence" value="ECO:0007669"/>
    <property type="project" value="InterPro"/>
</dbReference>
<reference evidence="7" key="1">
    <citation type="submission" date="2017-09" db="EMBL/GenBank/DDBJ databases">
        <title>Depth-based differentiation of microbial function through sediment-hosted aquifers and enrichment of novel symbionts in the deep terrestrial subsurface.</title>
        <authorList>
            <person name="Probst A.J."/>
            <person name="Ladd B."/>
            <person name="Jarett J.K."/>
            <person name="Geller-Mcgrath D.E."/>
            <person name="Sieber C.M.K."/>
            <person name="Emerson J.B."/>
            <person name="Anantharaman K."/>
            <person name="Thomas B.C."/>
            <person name="Malmstrom R."/>
            <person name="Stieglmeier M."/>
            <person name="Klingl A."/>
            <person name="Woyke T."/>
            <person name="Ryan C.M."/>
            <person name="Banfield J.F."/>
        </authorList>
    </citation>
    <scope>NUCLEOTIDE SEQUENCE [LARGE SCALE GENOMIC DNA]</scope>
</reference>
<keyword evidence="1" id="KW-0436">Ligase</keyword>
<dbReference type="SUPFAM" id="SSF52440">
    <property type="entry name" value="PreATP-grasp domain"/>
    <property type="match status" value="1"/>
</dbReference>
<dbReference type="InterPro" id="IPR020562">
    <property type="entry name" value="PRibGlycinamide_synth_N"/>
</dbReference>
<evidence type="ECO:0000313" key="6">
    <source>
        <dbReference type="EMBL" id="PIR86373.1"/>
    </source>
</evidence>
<dbReference type="EMBL" id="PFBF01000028">
    <property type="protein sequence ID" value="PIR86373.1"/>
    <property type="molecule type" value="Genomic_DNA"/>
</dbReference>